<dbReference type="NCBIfam" id="TIGR00879">
    <property type="entry name" value="SP"/>
    <property type="match status" value="1"/>
</dbReference>
<feature type="transmembrane region" description="Helical" evidence="8">
    <location>
        <begin position="433"/>
        <end position="454"/>
    </location>
</feature>
<feature type="transmembrane region" description="Helical" evidence="8">
    <location>
        <begin position="139"/>
        <end position="160"/>
    </location>
</feature>
<evidence type="ECO:0000256" key="8">
    <source>
        <dbReference type="SAM" id="Phobius"/>
    </source>
</evidence>
<evidence type="ECO:0000259" key="9">
    <source>
        <dbReference type="PROSITE" id="PS50850"/>
    </source>
</evidence>
<comment type="similarity">
    <text evidence="2 7">Belongs to the major facilitator superfamily. Sugar transporter (TC 2.A.1.1) family.</text>
</comment>
<accession>A0A6H0XTA0</accession>
<dbReference type="GO" id="GO:0016020">
    <property type="term" value="C:membrane"/>
    <property type="evidence" value="ECO:0007669"/>
    <property type="project" value="UniProtKB-SubCell"/>
</dbReference>
<dbReference type="PROSITE" id="PS00217">
    <property type="entry name" value="SUGAR_TRANSPORT_2"/>
    <property type="match status" value="1"/>
</dbReference>
<dbReference type="AlphaFoldDB" id="A0A6H0XTA0"/>
<evidence type="ECO:0000256" key="6">
    <source>
        <dbReference type="ARBA" id="ARBA00023136"/>
    </source>
</evidence>
<dbReference type="PANTHER" id="PTHR48022">
    <property type="entry name" value="PLASTIDIC GLUCOSE TRANSPORTER 4"/>
    <property type="match status" value="1"/>
</dbReference>
<keyword evidence="6 8" id="KW-0472">Membrane</keyword>
<feature type="transmembrane region" description="Helical" evidence="8">
    <location>
        <begin position="172"/>
        <end position="191"/>
    </location>
</feature>
<evidence type="ECO:0000256" key="7">
    <source>
        <dbReference type="RuleBase" id="RU003346"/>
    </source>
</evidence>
<gene>
    <name evidence="10" type="ORF">AMS68_003365</name>
</gene>
<sequence length="521" mass="56797">MGLPKIYNTYFVALIATLGGMLFGFDISSMSAIIGTDQYNTFFNNPEGIYQGVIGAALAAGSIVGSFIAGPISDAIGRRNAIGFACLWWLAGTAVQTAVNGFGMLVAGRILNGVCVGITSSQVPVYLAELAKKEKRGSLIIIQQLAIEWGILIMYFIGYGCSFIPGPASFRTAWGIQFVPCFFLLCGLPFLPESPRWLAKKDRTEEAIEVLARVQAGGNRDDPLVIAEWEEITTTLAAERTALKGWRKFVYNGMWKRTLAGFTVQMWQQNSGANVMTYYVVYIFTMAGLTGNIALIASGVQYALFIVFTTVMFFYIDKTGRRPLLIYGALAMGFCHFVVGGVLSAAEVVPDGVNGNRNITMLLGPGPKANTVIAFSYLLIIIYALTLAPVAWIYAAEVWSLETRAVGMSIASIGNWSFNFALGLYIPPGFINIRWGMFLVFGAMCILAAIQFYFTYPETCGKSLEEVEEMFAPGGPKPWNTRPGGSKLDGLVEDARENRLRFHNISGEKGGVVNTEFYEGS</sequence>
<keyword evidence="11" id="KW-1185">Reference proteome</keyword>
<feature type="transmembrane region" description="Helical" evidence="8">
    <location>
        <begin position="81"/>
        <end position="99"/>
    </location>
</feature>
<keyword evidence="5 8" id="KW-1133">Transmembrane helix</keyword>
<proteinExistence type="inferred from homology"/>
<dbReference type="GO" id="GO:0005351">
    <property type="term" value="F:carbohydrate:proton symporter activity"/>
    <property type="evidence" value="ECO:0007669"/>
    <property type="project" value="TreeGrafter"/>
</dbReference>
<dbReference type="InterPro" id="IPR003663">
    <property type="entry name" value="Sugar/inositol_transpt"/>
</dbReference>
<evidence type="ECO:0000256" key="4">
    <source>
        <dbReference type="ARBA" id="ARBA00022692"/>
    </source>
</evidence>
<feature type="transmembrane region" description="Helical" evidence="8">
    <location>
        <begin position="7"/>
        <end position="28"/>
    </location>
</feature>
<evidence type="ECO:0000256" key="3">
    <source>
        <dbReference type="ARBA" id="ARBA00022448"/>
    </source>
</evidence>
<evidence type="ECO:0000256" key="1">
    <source>
        <dbReference type="ARBA" id="ARBA00004141"/>
    </source>
</evidence>
<protein>
    <recommendedName>
        <fullName evidence="9">Major facilitator superfamily (MFS) profile domain-containing protein</fullName>
    </recommendedName>
</protein>
<dbReference type="Pfam" id="PF00083">
    <property type="entry name" value="Sugar_tr"/>
    <property type="match status" value="1"/>
</dbReference>
<dbReference type="InterPro" id="IPR036259">
    <property type="entry name" value="MFS_trans_sf"/>
</dbReference>
<evidence type="ECO:0000313" key="11">
    <source>
        <dbReference type="Proteomes" id="UP000503462"/>
    </source>
</evidence>
<dbReference type="PROSITE" id="PS50850">
    <property type="entry name" value="MFS"/>
    <property type="match status" value="1"/>
</dbReference>
<dbReference type="EMBL" id="CP051140">
    <property type="protein sequence ID" value="QIW97847.1"/>
    <property type="molecule type" value="Genomic_DNA"/>
</dbReference>
<dbReference type="InterPro" id="IPR050360">
    <property type="entry name" value="MFS_Sugar_Transporters"/>
</dbReference>
<name>A0A6H0XTA0_9PEZI</name>
<feature type="transmembrane region" description="Helical" evidence="8">
    <location>
        <begin position="324"/>
        <end position="346"/>
    </location>
</feature>
<feature type="transmembrane region" description="Helical" evidence="8">
    <location>
        <begin position="48"/>
        <end position="69"/>
    </location>
</feature>
<feature type="transmembrane region" description="Helical" evidence="8">
    <location>
        <begin position="372"/>
        <end position="394"/>
    </location>
</feature>
<comment type="subcellular location">
    <subcellularLocation>
        <location evidence="1">Membrane</location>
        <topology evidence="1">Multi-pass membrane protein</topology>
    </subcellularLocation>
</comment>
<dbReference type="PANTHER" id="PTHR48022:SF47">
    <property type="entry name" value="MAJOR FACILITATOR SUPERFAMILY (MFS) PROFILE DOMAIN-CONTAINING PROTEIN"/>
    <property type="match status" value="1"/>
</dbReference>
<dbReference type="OrthoDB" id="4142200at2759"/>
<dbReference type="InterPro" id="IPR005828">
    <property type="entry name" value="MFS_sugar_transport-like"/>
</dbReference>
<keyword evidence="4 8" id="KW-0812">Transmembrane</keyword>
<feature type="transmembrane region" description="Helical" evidence="8">
    <location>
        <begin position="300"/>
        <end position="317"/>
    </location>
</feature>
<feature type="domain" description="Major facilitator superfamily (MFS) profile" evidence="9">
    <location>
        <begin position="12"/>
        <end position="460"/>
    </location>
</feature>
<dbReference type="InterPro" id="IPR020846">
    <property type="entry name" value="MFS_dom"/>
</dbReference>
<dbReference type="InterPro" id="IPR005829">
    <property type="entry name" value="Sugar_transporter_CS"/>
</dbReference>
<dbReference type="FunFam" id="1.20.1250.20:FF:000026">
    <property type="entry name" value="MFS quinate transporter QutD"/>
    <property type="match status" value="1"/>
</dbReference>
<organism evidence="10 11">
    <name type="scientific">Peltaster fructicola</name>
    <dbReference type="NCBI Taxonomy" id="286661"/>
    <lineage>
        <taxon>Eukaryota</taxon>
        <taxon>Fungi</taxon>
        <taxon>Dikarya</taxon>
        <taxon>Ascomycota</taxon>
        <taxon>Pezizomycotina</taxon>
        <taxon>Dothideomycetes</taxon>
        <taxon>Dothideomycetes incertae sedis</taxon>
        <taxon>Peltaster</taxon>
    </lineage>
</organism>
<dbReference type="PROSITE" id="PS00216">
    <property type="entry name" value="SUGAR_TRANSPORT_1"/>
    <property type="match status" value="1"/>
</dbReference>
<evidence type="ECO:0000256" key="2">
    <source>
        <dbReference type="ARBA" id="ARBA00010992"/>
    </source>
</evidence>
<dbReference type="SUPFAM" id="SSF103473">
    <property type="entry name" value="MFS general substrate transporter"/>
    <property type="match status" value="1"/>
</dbReference>
<keyword evidence="3 7" id="KW-0813">Transport</keyword>
<feature type="transmembrane region" description="Helical" evidence="8">
    <location>
        <begin position="275"/>
        <end position="294"/>
    </location>
</feature>
<dbReference type="PRINTS" id="PR00171">
    <property type="entry name" value="SUGRTRNSPORT"/>
</dbReference>
<evidence type="ECO:0000313" key="10">
    <source>
        <dbReference type="EMBL" id="QIW97847.1"/>
    </source>
</evidence>
<reference evidence="10 11" key="1">
    <citation type="journal article" date="2016" name="Sci. Rep.">
        <title>Peltaster fructicola genome reveals evolution from an invasive phytopathogen to an ectophytic parasite.</title>
        <authorList>
            <person name="Xu C."/>
            <person name="Chen H."/>
            <person name="Gleason M.L."/>
            <person name="Xu J.R."/>
            <person name="Liu H."/>
            <person name="Zhang R."/>
            <person name="Sun G."/>
        </authorList>
    </citation>
    <scope>NUCLEOTIDE SEQUENCE [LARGE SCALE GENOMIC DNA]</scope>
    <source>
        <strain evidence="10 11">LNHT1506</strain>
    </source>
</reference>
<feature type="transmembrane region" description="Helical" evidence="8">
    <location>
        <begin position="105"/>
        <end position="127"/>
    </location>
</feature>
<dbReference type="Proteomes" id="UP000503462">
    <property type="component" value="Chromosome 2"/>
</dbReference>
<feature type="transmembrane region" description="Helical" evidence="8">
    <location>
        <begin position="406"/>
        <end position="427"/>
    </location>
</feature>
<evidence type="ECO:0000256" key="5">
    <source>
        <dbReference type="ARBA" id="ARBA00022989"/>
    </source>
</evidence>
<dbReference type="Gene3D" id="1.20.1250.20">
    <property type="entry name" value="MFS general substrate transporter like domains"/>
    <property type="match status" value="1"/>
</dbReference>